<sequence length="63" mass="6010">MAGEPARRTAWSATGDAGAVRGSGARTLAPGSRRPAHPPGGGQAVAEGPDAVCAPALAPHAIG</sequence>
<reference evidence="2" key="1">
    <citation type="journal article" date="2014" name="Int. J. Syst. Evol. Microbiol.">
        <title>Complete genome sequence of Corynebacterium casei LMG S-19264T (=DSM 44701T), isolated from a smear-ripened cheese.</title>
        <authorList>
            <consortium name="US DOE Joint Genome Institute (JGI-PGF)"/>
            <person name="Walter F."/>
            <person name="Albersmeier A."/>
            <person name="Kalinowski J."/>
            <person name="Ruckert C."/>
        </authorList>
    </citation>
    <scope>NUCLEOTIDE SEQUENCE</scope>
    <source>
        <strain evidence="2">JCM 4633</strain>
    </source>
</reference>
<evidence type="ECO:0000313" key="3">
    <source>
        <dbReference type="Proteomes" id="UP000646244"/>
    </source>
</evidence>
<feature type="region of interest" description="Disordered" evidence="1">
    <location>
        <begin position="1"/>
        <end position="48"/>
    </location>
</feature>
<comment type="caution">
    <text evidence="2">The sequence shown here is derived from an EMBL/GenBank/DDBJ whole genome shotgun (WGS) entry which is preliminary data.</text>
</comment>
<dbReference type="EMBL" id="BMVB01000008">
    <property type="protein sequence ID" value="GHC52076.1"/>
    <property type="molecule type" value="Genomic_DNA"/>
</dbReference>
<evidence type="ECO:0000313" key="2">
    <source>
        <dbReference type="EMBL" id="GHC52076.1"/>
    </source>
</evidence>
<dbReference type="Proteomes" id="UP000646244">
    <property type="component" value="Unassembled WGS sequence"/>
</dbReference>
<dbReference type="AlphaFoldDB" id="A0A918WJH2"/>
<reference evidence="2" key="2">
    <citation type="submission" date="2020-09" db="EMBL/GenBank/DDBJ databases">
        <authorList>
            <person name="Sun Q."/>
            <person name="Ohkuma M."/>
        </authorList>
    </citation>
    <scope>NUCLEOTIDE SEQUENCE</scope>
    <source>
        <strain evidence="2">JCM 4633</strain>
    </source>
</reference>
<gene>
    <name evidence="2" type="ORF">GCM10010507_30150</name>
</gene>
<protein>
    <submittedName>
        <fullName evidence="2">Uncharacterized protein</fullName>
    </submittedName>
</protein>
<proteinExistence type="predicted"/>
<name>A0A918WJH2_STRCJ</name>
<evidence type="ECO:0000256" key="1">
    <source>
        <dbReference type="SAM" id="MobiDB-lite"/>
    </source>
</evidence>
<organism evidence="2 3">
    <name type="scientific">Streptomyces cinnamoneus</name>
    <name type="common">Streptoverticillium cinnamoneum</name>
    <dbReference type="NCBI Taxonomy" id="53446"/>
    <lineage>
        <taxon>Bacteria</taxon>
        <taxon>Bacillati</taxon>
        <taxon>Actinomycetota</taxon>
        <taxon>Actinomycetes</taxon>
        <taxon>Kitasatosporales</taxon>
        <taxon>Streptomycetaceae</taxon>
        <taxon>Streptomyces</taxon>
        <taxon>Streptomyces cinnamoneus group</taxon>
    </lineage>
</organism>
<accession>A0A918WJH2</accession>